<dbReference type="SUPFAM" id="SSF56935">
    <property type="entry name" value="Porins"/>
    <property type="match status" value="1"/>
</dbReference>
<keyword evidence="3 10" id="KW-0813">Transport</keyword>
<dbReference type="OrthoDB" id="8732650at2"/>
<feature type="chain" id="PRO_5021787718" evidence="12">
    <location>
        <begin position="26"/>
        <end position="711"/>
    </location>
</feature>
<dbReference type="GO" id="GO:0009279">
    <property type="term" value="C:cell outer membrane"/>
    <property type="evidence" value="ECO:0007669"/>
    <property type="project" value="UniProtKB-SubCell"/>
</dbReference>
<keyword evidence="12" id="KW-0732">Signal</keyword>
<evidence type="ECO:0000256" key="1">
    <source>
        <dbReference type="ARBA" id="ARBA00004571"/>
    </source>
</evidence>
<accession>A0A562ZTG4</accession>
<name>A0A562ZTG4_9BURK</name>
<dbReference type="InterPro" id="IPR010105">
    <property type="entry name" value="TonB_sidphr_rcpt"/>
</dbReference>
<evidence type="ECO:0000313" key="16">
    <source>
        <dbReference type="Proteomes" id="UP000318199"/>
    </source>
</evidence>
<evidence type="ECO:0000256" key="11">
    <source>
        <dbReference type="RuleBase" id="RU003357"/>
    </source>
</evidence>
<evidence type="ECO:0000256" key="12">
    <source>
        <dbReference type="SAM" id="SignalP"/>
    </source>
</evidence>
<evidence type="ECO:0000256" key="2">
    <source>
        <dbReference type="ARBA" id="ARBA00009810"/>
    </source>
</evidence>
<dbReference type="Pfam" id="PF07715">
    <property type="entry name" value="Plug"/>
    <property type="match status" value="1"/>
</dbReference>
<dbReference type="GO" id="GO:0015891">
    <property type="term" value="P:siderophore transport"/>
    <property type="evidence" value="ECO:0007669"/>
    <property type="project" value="InterPro"/>
</dbReference>
<dbReference type="GO" id="GO:0038023">
    <property type="term" value="F:signaling receptor activity"/>
    <property type="evidence" value="ECO:0007669"/>
    <property type="project" value="InterPro"/>
</dbReference>
<evidence type="ECO:0000256" key="3">
    <source>
        <dbReference type="ARBA" id="ARBA00022448"/>
    </source>
</evidence>
<evidence type="ECO:0000313" key="15">
    <source>
        <dbReference type="EMBL" id="TWO71900.1"/>
    </source>
</evidence>
<feature type="domain" description="TonB-dependent receptor-like beta-barrel" evidence="13">
    <location>
        <begin position="226"/>
        <end position="677"/>
    </location>
</feature>
<dbReference type="InterPro" id="IPR039426">
    <property type="entry name" value="TonB-dep_rcpt-like"/>
</dbReference>
<dbReference type="PROSITE" id="PS52016">
    <property type="entry name" value="TONB_DEPENDENT_REC_3"/>
    <property type="match status" value="1"/>
</dbReference>
<dbReference type="PANTHER" id="PTHR32552">
    <property type="entry name" value="FERRICHROME IRON RECEPTOR-RELATED"/>
    <property type="match status" value="1"/>
</dbReference>
<dbReference type="RefSeq" id="WP_145892460.1">
    <property type="nucleotide sequence ID" value="NZ_VOBQ01000005.1"/>
</dbReference>
<evidence type="ECO:0000256" key="5">
    <source>
        <dbReference type="ARBA" id="ARBA00022692"/>
    </source>
</evidence>
<evidence type="ECO:0000259" key="13">
    <source>
        <dbReference type="Pfam" id="PF00593"/>
    </source>
</evidence>
<evidence type="ECO:0000259" key="14">
    <source>
        <dbReference type="Pfam" id="PF07715"/>
    </source>
</evidence>
<gene>
    <name evidence="15" type="ORF">FN976_07870</name>
</gene>
<evidence type="ECO:0000256" key="4">
    <source>
        <dbReference type="ARBA" id="ARBA00022452"/>
    </source>
</evidence>
<dbReference type="Gene3D" id="2.40.170.20">
    <property type="entry name" value="TonB-dependent receptor, beta-barrel domain"/>
    <property type="match status" value="1"/>
</dbReference>
<keyword evidence="8 15" id="KW-0675">Receptor</keyword>
<feature type="domain" description="TonB-dependent receptor plug" evidence="14">
    <location>
        <begin position="54"/>
        <end position="152"/>
    </location>
</feature>
<evidence type="ECO:0000256" key="8">
    <source>
        <dbReference type="ARBA" id="ARBA00023170"/>
    </source>
</evidence>
<dbReference type="Gene3D" id="2.170.130.10">
    <property type="entry name" value="TonB-dependent receptor, plug domain"/>
    <property type="match status" value="1"/>
</dbReference>
<proteinExistence type="inferred from homology"/>
<comment type="subcellular location">
    <subcellularLocation>
        <location evidence="1 10">Cell outer membrane</location>
        <topology evidence="1 10">Multi-pass membrane protein</topology>
    </subcellularLocation>
</comment>
<keyword evidence="4 10" id="KW-1134">Transmembrane beta strand</keyword>
<reference evidence="15 16" key="1">
    <citation type="submission" date="2019-07" db="EMBL/GenBank/DDBJ databases">
        <title>Caenimonas sedimenti sp. nov., isolated from activated sludge.</title>
        <authorList>
            <person name="Xu J."/>
        </authorList>
    </citation>
    <scope>NUCLEOTIDE SEQUENCE [LARGE SCALE GENOMIC DNA]</scope>
    <source>
        <strain evidence="15 16">HX-9-20</strain>
    </source>
</reference>
<dbReference type="Pfam" id="PF00593">
    <property type="entry name" value="TonB_dep_Rec_b-barrel"/>
    <property type="match status" value="1"/>
</dbReference>
<dbReference type="GO" id="GO:0015344">
    <property type="term" value="F:siderophore uptake transmembrane transporter activity"/>
    <property type="evidence" value="ECO:0007669"/>
    <property type="project" value="TreeGrafter"/>
</dbReference>
<keyword evidence="7 10" id="KW-0472">Membrane</keyword>
<dbReference type="Proteomes" id="UP000318199">
    <property type="component" value="Unassembled WGS sequence"/>
</dbReference>
<dbReference type="EMBL" id="VOBQ01000005">
    <property type="protein sequence ID" value="TWO71900.1"/>
    <property type="molecule type" value="Genomic_DNA"/>
</dbReference>
<evidence type="ECO:0000256" key="7">
    <source>
        <dbReference type="ARBA" id="ARBA00023136"/>
    </source>
</evidence>
<protein>
    <submittedName>
        <fullName evidence="15">TonB-dependent siderophore receptor</fullName>
    </submittedName>
</protein>
<dbReference type="InterPro" id="IPR037066">
    <property type="entry name" value="Plug_dom_sf"/>
</dbReference>
<keyword evidence="5 10" id="KW-0812">Transmembrane</keyword>
<dbReference type="InterPro" id="IPR012910">
    <property type="entry name" value="Plug_dom"/>
</dbReference>
<sequence>MAIHQPIPRAVALLLAALAASTAHAQTGTLRPITVTGGNSAPAADVIGFGDVPLQEVPASASVITRRQIEDVGARRLADLIQFDSSISDAYNSPGYWDQLTIRGFTLDNRFNYRREGLPISAETMIGLENKERIEVLKGTSGIQAGTSAPGGLVNYVVKRPTRQDLREVRLQATQKASLLGAVDLGGRFGTDGAAGYRLNAAHERLRPQLRNLDGERSLLALATDWRIGRDSVLETEFEWSRQSQPSQAGFSLLGASLPAVPDPRLNLNNQPWSQPNVMEGLTGTVRFEQALNAQWRWTAQLGSQHLKTDDRLAFSFGCGAEGNFDRFCSDGTYDLYDFRSEGERRRQDAGSLQLKGKVTTGSVSHDLSFGAMATRLRNRFQMQAFNYVGSGNVQGTAVLPADPRLTDQSTNRDERSVEFSVQDAIHWNDRFSTWVGVRHTRLDRESVRTDGSRPTAYDQGVTTPWLAASYKLAPATMAYASWGQGVESQVVPNRTSQYSNAGIALPALKSKQWELGVKGGTDPWAWQLAWFQIERPVSNLDACSRLGITPCEGRNDGNAVHRGLEASAQWLSGPVRLAGSATWLDAERRGSTAEPAVNGQKPTNVPDLVLRAHASWKVPSVTGLELQGHVSHESRRNVVPDGSITLPSWTRVDAALRYDHQIGATRASWTLGIDNVFDRRHWRESPYQFGHVYLYQGAPRTLRLAFTAAL</sequence>
<keyword evidence="16" id="KW-1185">Reference proteome</keyword>
<dbReference type="AlphaFoldDB" id="A0A562ZTG4"/>
<organism evidence="15 16">
    <name type="scientific">Caenimonas sedimenti</name>
    <dbReference type="NCBI Taxonomy" id="2596921"/>
    <lineage>
        <taxon>Bacteria</taxon>
        <taxon>Pseudomonadati</taxon>
        <taxon>Pseudomonadota</taxon>
        <taxon>Betaproteobacteria</taxon>
        <taxon>Burkholderiales</taxon>
        <taxon>Comamonadaceae</taxon>
        <taxon>Caenimonas</taxon>
    </lineage>
</organism>
<keyword evidence="6 11" id="KW-0798">TonB box</keyword>
<dbReference type="InterPro" id="IPR000531">
    <property type="entry name" value="Beta-barrel_TonB"/>
</dbReference>
<evidence type="ECO:0000256" key="6">
    <source>
        <dbReference type="ARBA" id="ARBA00023077"/>
    </source>
</evidence>
<dbReference type="PANTHER" id="PTHR32552:SF83">
    <property type="entry name" value="BLR3904 PROTEIN"/>
    <property type="match status" value="1"/>
</dbReference>
<keyword evidence="9 10" id="KW-0998">Cell outer membrane</keyword>
<dbReference type="NCBIfam" id="TIGR01783">
    <property type="entry name" value="TonB-siderophor"/>
    <property type="match status" value="1"/>
</dbReference>
<comment type="similarity">
    <text evidence="2 10 11">Belongs to the TonB-dependent receptor family.</text>
</comment>
<comment type="caution">
    <text evidence="15">The sequence shown here is derived from an EMBL/GenBank/DDBJ whole genome shotgun (WGS) entry which is preliminary data.</text>
</comment>
<dbReference type="InterPro" id="IPR036942">
    <property type="entry name" value="Beta-barrel_TonB_sf"/>
</dbReference>
<dbReference type="CDD" id="cd01347">
    <property type="entry name" value="ligand_gated_channel"/>
    <property type="match status" value="1"/>
</dbReference>
<feature type="signal peptide" evidence="12">
    <location>
        <begin position="1"/>
        <end position="25"/>
    </location>
</feature>
<evidence type="ECO:0000256" key="9">
    <source>
        <dbReference type="ARBA" id="ARBA00023237"/>
    </source>
</evidence>
<evidence type="ECO:0000256" key="10">
    <source>
        <dbReference type="PROSITE-ProRule" id="PRU01360"/>
    </source>
</evidence>